<reference evidence="2" key="1">
    <citation type="submission" date="2019-11" db="EMBL/GenBank/DDBJ databases">
        <authorList>
            <person name="Feng L."/>
        </authorList>
    </citation>
    <scope>NUCLEOTIDE SEQUENCE</scope>
    <source>
        <strain evidence="2">AodontolyticusLFYP35</strain>
    </source>
</reference>
<proteinExistence type="inferred from homology"/>
<dbReference type="AlphaFoldDB" id="A0A6N2RZ75"/>
<evidence type="ECO:0000313" key="2">
    <source>
        <dbReference type="EMBL" id="VYS84750.1"/>
    </source>
</evidence>
<dbReference type="InterPro" id="IPR036388">
    <property type="entry name" value="WH-like_DNA-bd_sf"/>
</dbReference>
<accession>A0A6N2RZ75</accession>
<comment type="similarity">
    <text evidence="1">Belongs to the ROK (NagC/XylR) family.</text>
</comment>
<dbReference type="Gene3D" id="1.10.10.10">
    <property type="entry name" value="Winged helix-like DNA-binding domain superfamily/Winged helix DNA-binding domain"/>
    <property type="match status" value="1"/>
</dbReference>
<dbReference type="InterPro" id="IPR043129">
    <property type="entry name" value="ATPase_NBD"/>
</dbReference>
<dbReference type="PANTHER" id="PTHR18964">
    <property type="entry name" value="ROK (REPRESSOR, ORF, KINASE) FAMILY"/>
    <property type="match status" value="1"/>
</dbReference>
<name>A0A6N2RZ75_9ACTO</name>
<organism evidence="2">
    <name type="scientific">Schaalia odontolytica</name>
    <dbReference type="NCBI Taxonomy" id="1660"/>
    <lineage>
        <taxon>Bacteria</taxon>
        <taxon>Bacillati</taxon>
        <taxon>Actinomycetota</taxon>
        <taxon>Actinomycetes</taxon>
        <taxon>Actinomycetales</taxon>
        <taxon>Actinomycetaceae</taxon>
        <taxon>Schaalia</taxon>
    </lineage>
</organism>
<dbReference type="SUPFAM" id="SSF46785">
    <property type="entry name" value="Winged helix' DNA-binding domain"/>
    <property type="match status" value="1"/>
</dbReference>
<gene>
    <name evidence="2" type="primary">nagC_2</name>
    <name evidence="2" type="ORF">AOLFYP35_00541</name>
</gene>
<dbReference type="SUPFAM" id="SSF53067">
    <property type="entry name" value="Actin-like ATPase domain"/>
    <property type="match status" value="1"/>
</dbReference>
<dbReference type="InterPro" id="IPR000600">
    <property type="entry name" value="ROK"/>
</dbReference>
<dbReference type="InterPro" id="IPR036390">
    <property type="entry name" value="WH_DNA-bd_sf"/>
</dbReference>
<dbReference type="Gene3D" id="3.30.420.40">
    <property type="match status" value="2"/>
</dbReference>
<evidence type="ECO:0000256" key="1">
    <source>
        <dbReference type="ARBA" id="ARBA00006479"/>
    </source>
</evidence>
<sequence length="377" mass="39936">MMGWQPQDELAQSVALEVLLHGPLGRSELARRLSLAPATLTRISTDLIASGLLTEVRSTRTGASGRPSIPLAVVPDSHHFLGIKVADDCLTAAVINLKAQVLSYDQLPLPMHSPKDVVEGISSLASQAEKTFRIDAIGVGIGGVVTDQGIIRSAPFLEWEDVNLVGLLREHIKIPVFVANDLTAYTQAQHWFDLGAQHRNFAVLTLGIGTGYGCVANGRPLENQDSGIGLVGHWPLDPLGPLCSQGHRGCAESMLTTPAITRSISEALGREVSWSDVISLAEAEDPAVSAVLRASGLALGRLIGAIANLTAPEVVIIGGEGVALASLSNRWMRQGLAETRDPRASLVKIELASPANETWCRGAAVIGLQGYVSKRRS</sequence>
<dbReference type="EMBL" id="CACRSM010000002">
    <property type="protein sequence ID" value="VYS84750.1"/>
    <property type="molecule type" value="Genomic_DNA"/>
</dbReference>
<dbReference type="PANTHER" id="PTHR18964:SF149">
    <property type="entry name" value="BIFUNCTIONAL UDP-N-ACETYLGLUCOSAMINE 2-EPIMERASE_N-ACETYLMANNOSAMINE KINASE"/>
    <property type="match status" value="1"/>
</dbReference>
<protein>
    <submittedName>
        <fullName evidence="2">N-acetylglucosamine repressor</fullName>
    </submittedName>
</protein>
<dbReference type="Pfam" id="PF00480">
    <property type="entry name" value="ROK"/>
    <property type="match status" value="1"/>
</dbReference>